<comment type="caution">
    <text evidence="1">The sequence shown here is derived from an EMBL/GenBank/DDBJ whole genome shotgun (WGS) entry which is preliminary data.</text>
</comment>
<dbReference type="EMBL" id="SOZD01000005">
    <property type="protein sequence ID" value="TFF20550.1"/>
    <property type="molecule type" value="Genomic_DNA"/>
</dbReference>
<gene>
    <name evidence="1" type="ORF">E3C22_16715</name>
</gene>
<proteinExistence type="predicted"/>
<evidence type="ECO:0000313" key="1">
    <source>
        <dbReference type="EMBL" id="TFF20550.1"/>
    </source>
</evidence>
<organism evidence="1 2">
    <name type="scientific">Jiella endophytica</name>
    <dbReference type="NCBI Taxonomy" id="2558362"/>
    <lineage>
        <taxon>Bacteria</taxon>
        <taxon>Pseudomonadati</taxon>
        <taxon>Pseudomonadota</taxon>
        <taxon>Alphaproteobacteria</taxon>
        <taxon>Hyphomicrobiales</taxon>
        <taxon>Aurantimonadaceae</taxon>
        <taxon>Jiella</taxon>
    </lineage>
</organism>
<accession>A0A4Y8RGG2</accession>
<name>A0A4Y8RGG2_9HYPH</name>
<evidence type="ECO:0000313" key="2">
    <source>
        <dbReference type="Proteomes" id="UP000298179"/>
    </source>
</evidence>
<dbReference type="AlphaFoldDB" id="A0A4Y8RGG2"/>
<keyword evidence="2" id="KW-1185">Reference proteome</keyword>
<sequence>MRDKPSMTQAEVVAWLSQVNLRMADLRRTLNASPNSRKTACWTEGLDAHALNRFIYQIEDARLGIVGLTHELLARHETGDFSV</sequence>
<protein>
    <submittedName>
        <fullName evidence="1">Uncharacterized protein</fullName>
    </submittedName>
</protein>
<dbReference type="RefSeq" id="WP_134763199.1">
    <property type="nucleotide sequence ID" value="NZ_SOZD01000005.1"/>
</dbReference>
<dbReference type="Proteomes" id="UP000298179">
    <property type="component" value="Unassembled WGS sequence"/>
</dbReference>
<reference evidence="1 2" key="1">
    <citation type="submission" date="2019-03" db="EMBL/GenBank/DDBJ databases">
        <title>Jiella endophytica sp. nov., a novel endophytic bacterium isolated from root of Ficus microcarpa Linn. f.</title>
        <authorList>
            <person name="Tuo L."/>
        </authorList>
    </citation>
    <scope>NUCLEOTIDE SEQUENCE [LARGE SCALE GENOMIC DNA]</scope>
    <source>
        <strain evidence="1 2">CBS5Q-3</strain>
    </source>
</reference>